<accession>A0A7X6I9D2</accession>
<feature type="compositionally biased region" description="Basic and acidic residues" evidence="1">
    <location>
        <begin position="11"/>
        <end position="27"/>
    </location>
</feature>
<feature type="compositionally biased region" description="Polar residues" evidence="1">
    <location>
        <begin position="1"/>
        <end position="10"/>
    </location>
</feature>
<dbReference type="Pfam" id="PF00903">
    <property type="entry name" value="Glyoxalase"/>
    <property type="match status" value="1"/>
</dbReference>
<dbReference type="AlphaFoldDB" id="A0A7X6I9D2"/>
<sequence length="153" mass="16744">MSGATRTMSRSFERSSRDGDIPQRREGKMPKVISDSWVMAGVRDMKKSVAFYTKLGLKPSINRPYYVELNLPGGTVLGLHSIGAEKGKKPKAAKRMADGGWGIMLRVKNIEKVVADLKRKRVKCGKITTAPGGADFASLHDPDGNRLVLVEMA</sequence>
<feature type="domain" description="VOC" evidence="2">
    <location>
        <begin position="34"/>
        <end position="152"/>
    </location>
</feature>
<evidence type="ECO:0000313" key="3">
    <source>
        <dbReference type="EMBL" id="NKE69219.1"/>
    </source>
</evidence>
<feature type="region of interest" description="Disordered" evidence="1">
    <location>
        <begin position="1"/>
        <end position="27"/>
    </location>
</feature>
<dbReference type="PROSITE" id="PS51819">
    <property type="entry name" value="VOC"/>
    <property type="match status" value="1"/>
</dbReference>
<evidence type="ECO:0000256" key="1">
    <source>
        <dbReference type="SAM" id="MobiDB-lite"/>
    </source>
</evidence>
<gene>
    <name evidence="3" type="ORF">MNODULE_00435</name>
</gene>
<comment type="caution">
    <text evidence="3">The sequence shown here is derived from an EMBL/GenBank/DDBJ whole genome shotgun (WGS) entry which is preliminary data.</text>
</comment>
<keyword evidence="4" id="KW-1185">Reference proteome</keyword>
<reference evidence="3 4" key="1">
    <citation type="journal article" date="2020" name="Nature">
        <title>Bacterial chemolithoautotrophy via manganese oxidation.</title>
        <authorList>
            <person name="Yu H."/>
            <person name="Leadbetter J.R."/>
        </authorList>
    </citation>
    <scope>NUCLEOTIDE SEQUENCE [LARGE SCALE GENOMIC DNA]</scope>
    <source>
        <strain evidence="3 4">Mn-1</strain>
    </source>
</reference>
<dbReference type="InterPro" id="IPR037523">
    <property type="entry name" value="VOC_core"/>
</dbReference>
<dbReference type="Gene3D" id="3.10.180.10">
    <property type="entry name" value="2,3-Dihydroxybiphenyl 1,2-Dioxygenase, domain 1"/>
    <property type="match status" value="1"/>
</dbReference>
<dbReference type="SUPFAM" id="SSF54593">
    <property type="entry name" value="Glyoxalase/Bleomycin resistance protein/Dihydroxybiphenyl dioxygenase"/>
    <property type="match status" value="1"/>
</dbReference>
<dbReference type="EMBL" id="VTOW01000001">
    <property type="protein sequence ID" value="NKE69219.1"/>
    <property type="molecule type" value="Genomic_DNA"/>
</dbReference>
<dbReference type="InterPro" id="IPR004360">
    <property type="entry name" value="Glyas_Fos-R_dOase_dom"/>
</dbReference>
<evidence type="ECO:0000259" key="2">
    <source>
        <dbReference type="PROSITE" id="PS51819"/>
    </source>
</evidence>
<dbReference type="Proteomes" id="UP000534783">
    <property type="component" value="Unassembled WGS sequence"/>
</dbReference>
<organism evidence="3 4">
    <name type="scientific">Candidatus Manganitrophus noduliformans</name>
    <dbReference type="NCBI Taxonomy" id="2606439"/>
    <lineage>
        <taxon>Bacteria</taxon>
        <taxon>Pseudomonadati</taxon>
        <taxon>Nitrospirota</taxon>
        <taxon>Nitrospiria</taxon>
        <taxon>Candidatus Troglogloeales</taxon>
        <taxon>Candidatus Manganitrophaceae</taxon>
        <taxon>Candidatus Manganitrophus</taxon>
    </lineage>
</organism>
<proteinExistence type="predicted"/>
<evidence type="ECO:0000313" key="4">
    <source>
        <dbReference type="Proteomes" id="UP000534783"/>
    </source>
</evidence>
<protein>
    <recommendedName>
        <fullName evidence="2">VOC domain-containing protein</fullName>
    </recommendedName>
</protein>
<name>A0A7X6I9D2_9BACT</name>
<dbReference type="InterPro" id="IPR029068">
    <property type="entry name" value="Glyas_Bleomycin-R_OHBP_Dase"/>
</dbReference>